<reference evidence="4" key="1">
    <citation type="submission" date="2024-07" db="EMBL/GenBank/DDBJ databases">
        <authorList>
            <person name="Yu S.T."/>
        </authorList>
    </citation>
    <scope>NUCLEOTIDE SEQUENCE</scope>
    <source>
        <strain evidence="4">R11</strain>
    </source>
</reference>
<feature type="domain" description="N-acetyltransferase" evidence="3">
    <location>
        <begin position="3"/>
        <end position="145"/>
    </location>
</feature>
<keyword evidence="2 4" id="KW-0012">Acyltransferase</keyword>
<dbReference type="CDD" id="cd04301">
    <property type="entry name" value="NAT_SF"/>
    <property type="match status" value="1"/>
</dbReference>
<organism evidence="4">
    <name type="scientific">Streptomyces sp. R11</name>
    <dbReference type="NCBI Taxonomy" id="3238625"/>
    <lineage>
        <taxon>Bacteria</taxon>
        <taxon>Bacillati</taxon>
        <taxon>Actinomycetota</taxon>
        <taxon>Actinomycetes</taxon>
        <taxon>Kitasatosporales</taxon>
        <taxon>Streptomycetaceae</taxon>
        <taxon>Streptomyces</taxon>
    </lineage>
</organism>
<name>A0AB39NAZ1_9ACTN</name>
<dbReference type="InterPro" id="IPR000182">
    <property type="entry name" value="GNAT_dom"/>
</dbReference>
<protein>
    <submittedName>
        <fullName evidence="4">GNAT family N-acetyltransferase</fullName>
        <ecNumber evidence="4">2.3.-.-</ecNumber>
    </submittedName>
</protein>
<dbReference type="AlphaFoldDB" id="A0AB39NAZ1"/>
<dbReference type="PROSITE" id="PS51186">
    <property type="entry name" value="GNAT"/>
    <property type="match status" value="1"/>
</dbReference>
<accession>A0AB39NAZ1</accession>
<evidence type="ECO:0000259" key="3">
    <source>
        <dbReference type="PROSITE" id="PS51186"/>
    </source>
</evidence>
<dbReference type="RefSeq" id="WP_369274607.1">
    <property type="nucleotide sequence ID" value="NZ_CP163432.1"/>
</dbReference>
<dbReference type="InterPro" id="IPR016181">
    <property type="entry name" value="Acyl_CoA_acyltransferase"/>
</dbReference>
<evidence type="ECO:0000313" key="4">
    <source>
        <dbReference type="EMBL" id="XDQ14646.1"/>
    </source>
</evidence>
<dbReference type="InterPro" id="IPR050832">
    <property type="entry name" value="Bact_Acetyltransf"/>
</dbReference>
<dbReference type="Pfam" id="PF00583">
    <property type="entry name" value="Acetyltransf_1"/>
    <property type="match status" value="1"/>
</dbReference>
<dbReference type="EC" id="2.3.-.-" evidence="4"/>
<dbReference type="EMBL" id="CP163432">
    <property type="protein sequence ID" value="XDQ14646.1"/>
    <property type="molecule type" value="Genomic_DNA"/>
</dbReference>
<keyword evidence="1 4" id="KW-0808">Transferase</keyword>
<dbReference type="Gene3D" id="3.40.630.30">
    <property type="match status" value="1"/>
</dbReference>
<sequence>MDVQVEIAREGSAELVAAFARLLPQLSRSAKPLDLAAVGRIVRCDTNTVLVARADGEIVGTLTLVQVPVPSGLRARIEDVVVDGAARGHGVAGLLMREAVRLAREAGARTVDLTSRPDRSSANRLYERLGFAARGSTVYRMPLDG</sequence>
<proteinExistence type="predicted"/>
<evidence type="ECO:0000256" key="2">
    <source>
        <dbReference type="ARBA" id="ARBA00023315"/>
    </source>
</evidence>
<dbReference type="PANTHER" id="PTHR43877">
    <property type="entry name" value="AMINOALKYLPHOSPHONATE N-ACETYLTRANSFERASE-RELATED-RELATED"/>
    <property type="match status" value="1"/>
</dbReference>
<evidence type="ECO:0000256" key="1">
    <source>
        <dbReference type="ARBA" id="ARBA00022679"/>
    </source>
</evidence>
<dbReference type="GO" id="GO:0016747">
    <property type="term" value="F:acyltransferase activity, transferring groups other than amino-acyl groups"/>
    <property type="evidence" value="ECO:0007669"/>
    <property type="project" value="InterPro"/>
</dbReference>
<dbReference type="SUPFAM" id="SSF55729">
    <property type="entry name" value="Acyl-CoA N-acyltransferases (Nat)"/>
    <property type="match status" value="1"/>
</dbReference>
<gene>
    <name evidence="4" type="ORF">AB5J55_35870</name>
</gene>